<dbReference type="PANTHER" id="PTHR34220:SF7">
    <property type="entry name" value="SENSOR HISTIDINE KINASE YPDA"/>
    <property type="match status" value="1"/>
</dbReference>
<accession>A0ABW5YG96</accession>
<evidence type="ECO:0000256" key="1">
    <source>
        <dbReference type="SAM" id="Phobius"/>
    </source>
</evidence>
<name>A0ABW5YG96_9SPHI</name>
<evidence type="ECO:0000313" key="5">
    <source>
        <dbReference type="Proteomes" id="UP001597557"/>
    </source>
</evidence>
<dbReference type="InterPro" id="IPR036890">
    <property type="entry name" value="HATPase_C_sf"/>
</dbReference>
<dbReference type="Proteomes" id="UP001597557">
    <property type="component" value="Unassembled WGS sequence"/>
</dbReference>
<sequence>MKSKKLLLVTWLVCGYGFLRTGYAQKGRFMFDIEETDKKTLIRSPASYSIAEEALYQIPYHNSKKKQIYFKEKNTTLVLNMGLAKDEVFHSPIMLGVKINTPDGEAVSVPVKSLSKSYTSYTIKDSASAEIVAMGISSDNVNDYRYRVIENDSIVIVPWSKIPLQKNYGALKPYGFAGKYRSPGKQLLVEVQNIKNYSIRDGILFDWRSNFKPVLTQITISLETNKPYGEAFNLSNVKANRGYAKKFDAGGIIPADFSFPVDSVSMIRFDFARHETVPYIVSVVHYRDKDVDDTQAGYYILDNHFDLDSKYFKEPGSYEIRIQSTFSGKEDQLIHIPFEVKPPPLGQKKVSIKQLIPYTVAALLGVATVFYVYRRQSRARLQRTERDKEMVGLKLRSIRAQLNPHFMFNALTSIQNLINKNNISGANYYLSKFAGLTRQVLDGANEEMISLEDELRILDDYLQMEQLRFNFKYLITADETLDAANIEIPTMLLQPFVENAIKHGIATLGNEGEIKITISQEHKDLLLSVTDNGVGFDHDDKSDGYGIKLSLDRVALLNENYPGQSITLHIAAQKPGTRVNIRLSNWIS</sequence>
<feature type="transmembrane region" description="Helical" evidence="1">
    <location>
        <begin position="355"/>
        <end position="373"/>
    </location>
</feature>
<keyword evidence="5" id="KW-1185">Reference proteome</keyword>
<proteinExistence type="predicted"/>
<dbReference type="Gene3D" id="3.30.565.10">
    <property type="entry name" value="Histidine kinase-like ATPase, C-terminal domain"/>
    <property type="match status" value="1"/>
</dbReference>
<keyword evidence="4" id="KW-0808">Transferase</keyword>
<dbReference type="RefSeq" id="WP_377188618.1">
    <property type="nucleotide sequence ID" value="NZ_JBHUPD010000004.1"/>
</dbReference>
<evidence type="ECO:0000313" key="4">
    <source>
        <dbReference type="EMBL" id="MFD2874269.1"/>
    </source>
</evidence>
<gene>
    <name evidence="4" type="ORF">ACFS5N_17435</name>
</gene>
<dbReference type="PANTHER" id="PTHR34220">
    <property type="entry name" value="SENSOR HISTIDINE KINASE YPDA"/>
    <property type="match status" value="1"/>
</dbReference>
<dbReference type="InterPro" id="IPR050640">
    <property type="entry name" value="Bact_2-comp_sensor_kinase"/>
</dbReference>
<evidence type="ECO:0000259" key="3">
    <source>
        <dbReference type="Pfam" id="PF06580"/>
    </source>
</evidence>
<keyword evidence="1" id="KW-0472">Membrane</keyword>
<keyword evidence="1" id="KW-1133">Transmembrane helix</keyword>
<dbReference type="EC" id="2.7.13.3" evidence="4"/>
<feature type="domain" description="Signal transduction histidine kinase internal region" evidence="3">
    <location>
        <begin position="394"/>
        <end position="470"/>
    </location>
</feature>
<organism evidence="4 5">
    <name type="scientific">Mucilaginibacter ximonensis</name>
    <dbReference type="NCBI Taxonomy" id="538021"/>
    <lineage>
        <taxon>Bacteria</taxon>
        <taxon>Pseudomonadati</taxon>
        <taxon>Bacteroidota</taxon>
        <taxon>Sphingobacteriia</taxon>
        <taxon>Sphingobacteriales</taxon>
        <taxon>Sphingobacteriaceae</taxon>
        <taxon>Mucilaginibacter</taxon>
    </lineage>
</organism>
<reference evidence="5" key="1">
    <citation type="journal article" date="2019" name="Int. J. Syst. Evol. Microbiol.">
        <title>The Global Catalogue of Microorganisms (GCM) 10K type strain sequencing project: providing services to taxonomists for standard genome sequencing and annotation.</title>
        <authorList>
            <consortium name="The Broad Institute Genomics Platform"/>
            <consortium name="The Broad Institute Genome Sequencing Center for Infectious Disease"/>
            <person name="Wu L."/>
            <person name="Ma J."/>
        </authorList>
    </citation>
    <scope>NUCLEOTIDE SEQUENCE [LARGE SCALE GENOMIC DNA]</scope>
    <source>
        <strain evidence="5">KCTC 22437</strain>
    </source>
</reference>
<dbReference type="SUPFAM" id="SSF55874">
    <property type="entry name" value="ATPase domain of HSP90 chaperone/DNA topoisomerase II/histidine kinase"/>
    <property type="match status" value="1"/>
</dbReference>
<keyword evidence="1" id="KW-0812">Transmembrane</keyword>
<comment type="caution">
    <text evidence="4">The sequence shown here is derived from an EMBL/GenBank/DDBJ whole genome shotgun (WGS) entry which is preliminary data.</text>
</comment>
<dbReference type="InterPro" id="IPR003594">
    <property type="entry name" value="HATPase_dom"/>
</dbReference>
<protein>
    <submittedName>
        <fullName evidence="4">Sensor histidine kinase</fullName>
        <ecNumber evidence="4">2.7.13.3</ecNumber>
    </submittedName>
</protein>
<dbReference type="GO" id="GO:0004673">
    <property type="term" value="F:protein histidine kinase activity"/>
    <property type="evidence" value="ECO:0007669"/>
    <property type="project" value="UniProtKB-EC"/>
</dbReference>
<evidence type="ECO:0000259" key="2">
    <source>
        <dbReference type="Pfam" id="PF02518"/>
    </source>
</evidence>
<keyword evidence="4" id="KW-0418">Kinase</keyword>
<feature type="domain" description="Histidine kinase/HSP90-like ATPase" evidence="2">
    <location>
        <begin position="491"/>
        <end position="582"/>
    </location>
</feature>
<dbReference type="EMBL" id="JBHUPD010000004">
    <property type="protein sequence ID" value="MFD2874269.1"/>
    <property type="molecule type" value="Genomic_DNA"/>
</dbReference>
<dbReference type="InterPro" id="IPR010559">
    <property type="entry name" value="Sig_transdc_His_kin_internal"/>
</dbReference>
<dbReference type="Pfam" id="PF06580">
    <property type="entry name" value="His_kinase"/>
    <property type="match status" value="1"/>
</dbReference>
<dbReference type="Pfam" id="PF02518">
    <property type="entry name" value="HATPase_c"/>
    <property type="match status" value="1"/>
</dbReference>